<dbReference type="EMBL" id="FNVB01000002">
    <property type="protein sequence ID" value="SEF90648.1"/>
    <property type="molecule type" value="Genomic_DNA"/>
</dbReference>
<keyword evidence="3" id="KW-1185">Reference proteome</keyword>
<dbReference type="PROSITE" id="PS51318">
    <property type="entry name" value="TAT"/>
    <property type="match status" value="1"/>
</dbReference>
<accession>A0A1H5VUK7</accession>
<dbReference type="EMBL" id="FOME01000001">
    <property type="protein sequence ID" value="SFC57045.1"/>
    <property type="molecule type" value="Genomic_DNA"/>
</dbReference>
<proteinExistence type="predicted"/>
<dbReference type="Proteomes" id="UP000199690">
    <property type="component" value="Unassembled WGS sequence"/>
</dbReference>
<organism evidence="1 4">
    <name type="scientific">Saccharopolyspora kobensis</name>
    <dbReference type="NCBI Taxonomy" id="146035"/>
    <lineage>
        <taxon>Bacteria</taxon>
        <taxon>Bacillati</taxon>
        <taxon>Actinomycetota</taxon>
        <taxon>Actinomycetes</taxon>
        <taxon>Pseudonocardiales</taxon>
        <taxon>Pseudonocardiaceae</taxon>
        <taxon>Saccharopolyspora</taxon>
    </lineage>
</organism>
<sequence length="591" mass="64549">MKDFLISSMIRADGLGTDMAGINRRGFLRAAGITGAVLGSGLLSATPSFGRGASPRLAYSAGTTLQAVAQPEAGEGYRRLTAGPGWPQVVRTDLVVGRTDRVDRRVPVVAFTQFTDLHVVDAQSPARFEYVHPLAGGAHRPQEMLTSLGAAHLVRRVNSLPGAPVTGRPIDFMITTGDSTDNHELAELDWYFGVLNGGRVTPNTGDRTAYEGVQDSGDPLYWHPDGGVSDRFRELGYPVLPGLLGDALQPFDSPGLRMPWYAVFGNHDNSVVGTVPDELIPGLVDWYTGSRKIIGRDEREKREIVALMEGRSQQRTASVMTTRTGLIRTVTPDERRRPFNTEDFIQAHRDPANTGPGPVGHGFGEDHDEPYYTFPIAPGVTGISLDSTNTAGFAEGSLGLAQFRWLEKTLTAGSSVYYDGLGRKQRQSVTDELFILFSHHTSGTMTALLPDFRRPGEIRKSGASVVRLLKRFPNVLAWVNGHTHRNTITPHHADDPACGFWEINTASHVDFPQLARIIELVDNEDGTLSLFTTLIEADSPYQADYDDRSPDALASLYRELAFNNPHTDLAQLGGLGDRNTELLVPGRMPTR</sequence>
<dbReference type="AlphaFoldDB" id="A0A1H5VUK7"/>
<name>A0A1H5VUK7_9PSEU</name>
<dbReference type="Gene3D" id="3.60.21.10">
    <property type="match status" value="1"/>
</dbReference>
<gene>
    <name evidence="1" type="ORF">SAMN02982929_00983</name>
    <name evidence="2" type="ORF">SAMN05216506_1011086</name>
</gene>
<reference evidence="1" key="2">
    <citation type="submission" date="2016-10" db="EMBL/GenBank/DDBJ databases">
        <authorList>
            <person name="de Groot N.N."/>
        </authorList>
    </citation>
    <scope>NUCLEOTIDE SEQUENCE [LARGE SCALE GENOMIC DNA]</scope>
    <source>
        <strain evidence="1">ATCC 20501</strain>
    </source>
</reference>
<evidence type="ECO:0000313" key="3">
    <source>
        <dbReference type="Proteomes" id="UP000199690"/>
    </source>
</evidence>
<dbReference type="SUPFAM" id="SSF56300">
    <property type="entry name" value="Metallo-dependent phosphatases"/>
    <property type="match status" value="1"/>
</dbReference>
<reference evidence="3 4" key="1">
    <citation type="submission" date="2016-10" db="EMBL/GenBank/DDBJ databases">
        <authorList>
            <person name="Varghese N."/>
            <person name="Submissions S."/>
        </authorList>
    </citation>
    <scope>NUCLEOTIDE SEQUENCE [LARGE SCALE GENOMIC DNA]</scope>
    <source>
        <strain evidence="4">ATCC 20501</strain>
        <strain evidence="2 3">CGMCC 4.3529</strain>
    </source>
</reference>
<dbReference type="InterPro" id="IPR006311">
    <property type="entry name" value="TAT_signal"/>
</dbReference>
<dbReference type="NCBIfam" id="TIGR01409">
    <property type="entry name" value="TAT_signal_seq"/>
    <property type="match status" value="1"/>
</dbReference>
<dbReference type="InterPro" id="IPR022506">
    <property type="entry name" value="Metallophosphoesterase_PPA1498"/>
</dbReference>
<dbReference type="InterPro" id="IPR019546">
    <property type="entry name" value="TAT_signal_bac_arc"/>
</dbReference>
<protein>
    <submittedName>
        <fullName evidence="1">Metallophosphoesterase, PPA1498 family</fullName>
    </submittedName>
</protein>
<dbReference type="NCBIfam" id="TIGR03767">
    <property type="entry name" value="P_acnes_RR"/>
    <property type="match status" value="1"/>
</dbReference>
<dbReference type="Proteomes" id="UP000236729">
    <property type="component" value="Unassembled WGS sequence"/>
</dbReference>
<evidence type="ECO:0000313" key="2">
    <source>
        <dbReference type="EMBL" id="SFC57045.1"/>
    </source>
</evidence>
<dbReference type="InterPro" id="IPR029052">
    <property type="entry name" value="Metallo-depent_PP-like"/>
</dbReference>
<accession>A0A1I1K918</accession>
<evidence type="ECO:0000313" key="4">
    <source>
        <dbReference type="Proteomes" id="UP000236729"/>
    </source>
</evidence>
<evidence type="ECO:0000313" key="1">
    <source>
        <dbReference type="EMBL" id="SEF90648.1"/>
    </source>
</evidence>